<feature type="chain" id="PRO_5035241498" evidence="2">
    <location>
        <begin position="21"/>
        <end position="138"/>
    </location>
</feature>
<dbReference type="RefSeq" id="WP_207860707.1">
    <property type="nucleotide sequence ID" value="NZ_JAFREP010000019.1"/>
</dbReference>
<proteinExistence type="inferred from homology"/>
<evidence type="ECO:0000256" key="1">
    <source>
        <dbReference type="ARBA" id="ARBA00010552"/>
    </source>
</evidence>
<dbReference type="InterPro" id="IPR035959">
    <property type="entry name" value="RutC-like_sf"/>
</dbReference>
<protein>
    <submittedName>
        <fullName evidence="3">RidA family protein</fullName>
    </submittedName>
</protein>
<feature type="signal peptide" evidence="2">
    <location>
        <begin position="1"/>
        <end position="20"/>
    </location>
</feature>
<dbReference type="GO" id="GO:0019239">
    <property type="term" value="F:deaminase activity"/>
    <property type="evidence" value="ECO:0007669"/>
    <property type="project" value="TreeGrafter"/>
</dbReference>
<dbReference type="EMBL" id="JAFREP010000019">
    <property type="protein sequence ID" value="MBO1320755.1"/>
    <property type="molecule type" value="Genomic_DNA"/>
</dbReference>
<organism evidence="3 4">
    <name type="scientific">Acanthopleuribacter pedis</name>
    <dbReference type="NCBI Taxonomy" id="442870"/>
    <lineage>
        <taxon>Bacteria</taxon>
        <taxon>Pseudomonadati</taxon>
        <taxon>Acidobacteriota</taxon>
        <taxon>Holophagae</taxon>
        <taxon>Acanthopleuribacterales</taxon>
        <taxon>Acanthopleuribacteraceae</taxon>
        <taxon>Acanthopleuribacter</taxon>
    </lineage>
</organism>
<dbReference type="FunFam" id="3.30.1330.40:FF:000001">
    <property type="entry name" value="L-PSP family endoribonuclease"/>
    <property type="match status" value="1"/>
</dbReference>
<dbReference type="Pfam" id="PF01042">
    <property type="entry name" value="Ribonuc_L-PSP"/>
    <property type="match status" value="1"/>
</dbReference>
<comment type="caution">
    <text evidence="3">The sequence shown here is derived from an EMBL/GenBank/DDBJ whole genome shotgun (WGS) entry which is preliminary data.</text>
</comment>
<accession>A0A8J7QMK3</accession>
<keyword evidence="2" id="KW-0732">Signal</keyword>
<evidence type="ECO:0000313" key="3">
    <source>
        <dbReference type="EMBL" id="MBO1320755.1"/>
    </source>
</evidence>
<sequence length="138" mass="15102">MRMMLVLCALLCPLTAECIAAETKPAPLPFSPARKAGPTLYVSGQVARTPDGKKVLENAEAETRQVMKNIERVLKANGYGWEHVVSANVYLRNISDYAAMNKAYASFFKGEFPARATVGGQDLVADYNVEISVIAYKE</sequence>
<dbReference type="CDD" id="cd00448">
    <property type="entry name" value="YjgF_YER057c_UK114_family"/>
    <property type="match status" value="1"/>
</dbReference>
<gene>
    <name evidence="3" type="ORF">J3U88_19910</name>
</gene>
<dbReference type="GO" id="GO:0005829">
    <property type="term" value="C:cytosol"/>
    <property type="evidence" value="ECO:0007669"/>
    <property type="project" value="TreeGrafter"/>
</dbReference>
<comment type="similarity">
    <text evidence="1">Belongs to the RutC family.</text>
</comment>
<keyword evidence="4" id="KW-1185">Reference proteome</keyword>
<evidence type="ECO:0000313" key="4">
    <source>
        <dbReference type="Proteomes" id="UP000664417"/>
    </source>
</evidence>
<evidence type="ECO:0000256" key="2">
    <source>
        <dbReference type="SAM" id="SignalP"/>
    </source>
</evidence>
<reference evidence="3" key="1">
    <citation type="submission" date="2021-03" db="EMBL/GenBank/DDBJ databases">
        <authorList>
            <person name="Wang G."/>
        </authorList>
    </citation>
    <scope>NUCLEOTIDE SEQUENCE</scope>
    <source>
        <strain evidence="3">KCTC 12899</strain>
    </source>
</reference>
<dbReference type="PANTHER" id="PTHR11803">
    <property type="entry name" value="2-IMINOBUTANOATE/2-IMINOPROPANOATE DEAMINASE RIDA"/>
    <property type="match status" value="1"/>
</dbReference>
<dbReference type="PANTHER" id="PTHR11803:SF39">
    <property type="entry name" value="2-IMINOBUTANOATE_2-IMINOPROPANOATE DEAMINASE"/>
    <property type="match status" value="1"/>
</dbReference>
<name>A0A8J7QMK3_9BACT</name>
<dbReference type="SUPFAM" id="SSF55298">
    <property type="entry name" value="YjgF-like"/>
    <property type="match status" value="1"/>
</dbReference>
<dbReference type="Proteomes" id="UP000664417">
    <property type="component" value="Unassembled WGS sequence"/>
</dbReference>
<dbReference type="InterPro" id="IPR006175">
    <property type="entry name" value="YjgF/YER057c/UK114"/>
</dbReference>
<dbReference type="Gene3D" id="3.30.1330.40">
    <property type="entry name" value="RutC-like"/>
    <property type="match status" value="1"/>
</dbReference>
<dbReference type="AlphaFoldDB" id="A0A8J7QMK3"/>